<proteinExistence type="predicted"/>
<feature type="region of interest" description="Disordered" evidence="1">
    <location>
        <begin position="33"/>
        <end position="54"/>
    </location>
</feature>
<evidence type="ECO:0000313" key="3">
    <source>
        <dbReference type="Proteomes" id="UP001218218"/>
    </source>
</evidence>
<name>A0AAD7EEK6_9AGAR</name>
<dbReference type="Proteomes" id="UP001218218">
    <property type="component" value="Unassembled WGS sequence"/>
</dbReference>
<dbReference type="Gene3D" id="3.40.50.150">
    <property type="entry name" value="Vaccinia Virus protein VP39"/>
    <property type="match status" value="1"/>
</dbReference>
<protein>
    <submittedName>
        <fullName evidence="2">Uncharacterized protein</fullName>
    </submittedName>
</protein>
<reference evidence="2" key="1">
    <citation type="submission" date="2023-03" db="EMBL/GenBank/DDBJ databases">
        <title>Massive genome expansion in bonnet fungi (Mycena s.s.) driven by repeated elements and novel gene families across ecological guilds.</title>
        <authorList>
            <consortium name="Lawrence Berkeley National Laboratory"/>
            <person name="Harder C.B."/>
            <person name="Miyauchi S."/>
            <person name="Viragh M."/>
            <person name="Kuo A."/>
            <person name="Thoen E."/>
            <person name="Andreopoulos B."/>
            <person name="Lu D."/>
            <person name="Skrede I."/>
            <person name="Drula E."/>
            <person name="Henrissat B."/>
            <person name="Morin E."/>
            <person name="Kohler A."/>
            <person name="Barry K."/>
            <person name="LaButti K."/>
            <person name="Morin E."/>
            <person name="Salamov A."/>
            <person name="Lipzen A."/>
            <person name="Mereny Z."/>
            <person name="Hegedus B."/>
            <person name="Baldrian P."/>
            <person name="Stursova M."/>
            <person name="Weitz H."/>
            <person name="Taylor A."/>
            <person name="Grigoriev I.V."/>
            <person name="Nagy L.G."/>
            <person name="Martin F."/>
            <person name="Kauserud H."/>
        </authorList>
    </citation>
    <scope>NUCLEOTIDE SEQUENCE</scope>
    <source>
        <strain evidence="2">CBHHK002</strain>
    </source>
</reference>
<dbReference type="SUPFAM" id="SSF53335">
    <property type="entry name" value="S-adenosyl-L-methionine-dependent methyltransferases"/>
    <property type="match status" value="1"/>
</dbReference>
<dbReference type="EMBL" id="JARIHO010000064">
    <property type="protein sequence ID" value="KAJ7314917.1"/>
    <property type="molecule type" value="Genomic_DNA"/>
</dbReference>
<gene>
    <name evidence="2" type="ORF">DFH08DRAFT_1040462</name>
</gene>
<feature type="compositionally biased region" description="Polar residues" evidence="1">
    <location>
        <begin position="33"/>
        <end position="45"/>
    </location>
</feature>
<comment type="caution">
    <text evidence="2">The sequence shown here is derived from an EMBL/GenBank/DDBJ whole genome shotgun (WGS) entry which is preliminary data.</text>
</comment>
<organism evidence="2 3">
    <name type="scientific">Mycena albidolilacea</name>
    <dbReference type="NCBI Taxonomy" id="1033008"/>
    <lineage>
        <taxon>Eukaryota</taxon>
        <taxon>Fungi</taxon>
        <taxon>Dikarya</taxon>
        <taxon>Basidiomycota</taxon>
        <taxon>Agaricomycotina</taxon>
        <taxon>Agaricomycetes</taxon>
        <taxon>Agaricomycetidae</taxon>
        <taxon>Agaricales</taxon>
        <taxon>Marasmiineae</taxon>
        <taxon>Mycenaceae</taxon>
        <taxon>Mycena</taxon>
    </lineage>
</organism>
<accession>A0AAD7EEK6</accession>
<dbReference type="AlphaFoldDB" id="A0AAD7EEK6"/>
<evidence type="ECO:0000256" key="1">
    <source>
        <dbReference type="SAM" id="MobiDB-lite"/>
    </source>
</evidence>
<sequence length="388" mass="42063">MFTHTIGVHESFRNDHVNGFCLDDHAKEALNRTTNGHVNGQSNGLNDEHDSEKSKVLAGDTVAHPELHSNLTKVDVNFEHFFLIGKPQRIPSQFTIELTEHTYLPKVDNPRRDWVSSVAVPAFLAYHAQNQVRAFATIGTGAGLDAIVAVDIFNPERIAVTDIHEAVVDAARNNICKATAGIDVHLIAATGDLLSPLAGQNGTYDLIYENLPNIPLAPDCTIDDGQTSATYVPGRTEDIPFIATANLLALHFLALRQAKPLLSPTGAVLSSIGGRVSTDILLEMAAEAGYCASILTYTWKIQSEPGEVIGGYKKNQEDGLGPFYFYPVSVLEKTFGCMTPAEAGRKVNEIEATLREHRVDAATAYDLHTNGLVMGHTVVIVQSKPTVM</sequence>
<dbReference type="InterPro" id="IPR029063">
    <property type="entry name" value="SAM-dependent_MTases_sf"/>
</dbReference>
<keyword evidence="3" id="KW-1185">Reference proteome</keyword>
<evidence type="ECO:0000313" key="2">
    <source>
        <dbReference type="EMBL" id="KAJ7314917.1"/>
    </source>
</evidence>